<feature type="domain" description="Sushi" evidence="5">
    <location>
        <begin position="15"/>
        <end position="75"/>
    </location>
</feature>
<dbReference type="InterPro" id="IPR000436">
    <property type="entry name" value="Sushi_SCR_CCP_dom"/>
</dbReference>
<evidence type="ECO:0000259" key="5">
    <source>
        <dbReference type="PROSITE" id="PS50923"/>
    </source>
</evidence>
<evidence type="ECO:0000313" key="6">
    <source>
        <dbReference type="Proteomes" id="UP000515146"/>
    </source>
</evidence>
<dbReference type="OrthoDB" id="6433056at2759"/>
<dbReference type="Proteomes" id="UP000515146">
    <property type="component" value="Unplaced"/>
</dbReference>
<gene>
    <name evidence="7" type="primary">LOC113789503</name>
</gene>
<dbReference type="InParanoid" id="A0A6P6XSH3"/>
<reference evidence="7" key="1">
    <citation type="submission" date="2025-08" db="UniProtKB">
        <authorList>
            <consortium name="RefSeq"/>
        </authorList>
    </citation>
    <scope>IDENTIFICATION</scope>
    <source>
        <strain evidence="7">Airmid</strain>
    </source>
</reference>
<keyword evidence="3" id="KW-1015">Disulfide bond</keyword>
<evidence type="ECO:0000313" key="7">
    <source>
        <dbReference type="RefSeq" id="XP_027194849.1"/>
    </source>
</evidence>
<dbReference type="InterPro" id="IPR035976">
    <property type="entry name" value="Sushi/SCR/CCP_sf"/>
</dbReference>
<dbReference type="PROSITE" id="PS50923">
    <property type="entry name" value="SUSHI"/>
    <property type="match status" value="1"/>
</dbReference>
<evidence type="ECO:0000256" key="3">
    <source>
        <dbReference type="ARBA" id="ARBA00023157"/>
    </source>
</evidence>
<accession>A0A6P6XSH3</accession>
<name>A0A6P6XSH3_DERPT</name>
<keyword evidence="4" id="KW-0768">Sushi</keyword>
<dbReference type="Gene3D" id="2.10.70.10">
    <property type="entry name" value="Complement Module, domain 1"/>
    <property type="match status" value="1"/>
</dbReference>
<comment type="caution">
    <text evidence="4">Lacks conserved residue(s) required for the propagation of feature annotation.</text>
</comment>
<organism evidence="6 7">
    <name type="scientific">Dermatophagoides pteronyssinus</name>
    <name type="common">European house dust mite</name>
    <dbReference type="NCBI Taxonomy" id="6956"/>
    <lineage>
        <taxon>Eukaryota</taxon>
        <taxon>Metazoa</taxon>
        <taxon>Ecdysozoa</taxon>
        <taxon>Arthropoda</taxon>
        <taxon>Chelicerata</taxon>
        <taxon>Arachnida</taxon>
        <taxon>Acari</taxon>
        <taxon>Acariformes</taxon>
        <taxon>Sarcoptiformes</taxon>
        <taxon>Astigmata</taxon>
        <taxon>Psoroptidia</taxon>
        <taxon>Analgoidea</taxon>
        <taxon>Pyroglyphidae</taxon>
        <taxon>Dermatophagoidinae</taxon>
        <taxon>Dermatophagoides</taxon>
    </lineage>
</organism>
<dbReference type="CDD" id="cd00033">
    <property type="entry name" value="CCP"/>
    <property type="match status" value="1"/>
</dbReference>
<dbReference type="OMA" id="VASYACE"/>
<dbReference type="Pfam" id="PF00084">
    <property type="entry name" value="Sushi"/>
    <property type="match status" value="1"/>
</dbReference>
<sequence length="81" mass="9001">MIVFDPKQSFIVAGQTCNYPGSPAHASVTFTNERMVSGTIATYTCDNGYELLGPSRRLCHQNGTWTPLGIPFCGKFFYLFK</sequence>
<dbReference type="SUPFAM" id="SSF57535">
    <property type="entry name" value="Complement control module/SCR domain"/>
    <property type="match status" value="1"/>
</dbReference>
<evidence type="ECO:0000256" key="1">
    <source>
        <dbReference type="ARBA" id="ARBA00022729"/>
    </source>
</evidence>
<protein>
    <submittedName>
        <fullName evidence="7">Protein lev-9-like</fullName>
    </submittedName>
</protein>
<dbReference type="RefSeq" id="XP_027194849.1">
    <property type="nucleotide sequence ID" value="XM_027339048.1"/>
</dbReference>
<evidence type="ECO:0000256" key="2">
    <source>
        <dbReference type="ARBA" id="ARBA00022737"/>
    </source>
</evidence>
<dbReference type="PANTHER" id="PTHR45656:SF4">
    <property type="entry name" value="PROTEIN CBR-CLEC-78"/>
    <property type="match status" value="1"/>
</dbReference>
<keyword evidence="1" id="KW-0732">Signal</keyword>
<proteinExistence type="predicted"/>
<dbReference type="KEGG" id="dpte:113789503"/>
<dbReference type="InterPro" id="IPR051277">
    <property type="entry name" value="SEZ6_CSMD_C4BPB_Regulators"/>
</dbReference>
<keyword evidence="2" id="KW-0677">Repeat</keyword>
<dbReference type="AlphaFoldDB" id="A0A6P6XSH3"/>
<keyword evidence="6" id="KW-1185">Reference proteome</keyword>
<dbReference type="SMART" id="SM00032">
    <property type="entry name" value="CCP"/>
    <property type="match status" value="1"/>
</dbReference>
<evidence type="ECO:0000256" key="4">
    <source>
        <dbReference type="PROSITE-ProRule" id="PRU00302"/>
    </source>
</evidence>
<dbReference type="PANTHER" id="PTHR45656">
    <property type="entry name" value="PROTEIN CBR-CLEC-78"/>
    <property type="match status" value="1"/>
</dbReference>